<dbReference type="PROSITE" id="PS00131">
    <property type="entry name" value="CARBOXYPEPT_SER_SER"/>
    <property type="match status" value="1"/>
</dbReference>
<dbReference type="PANTHER" id="PTHR11802:SF511">
    <property type="entry name" value="CARBOXYPEPTIDASE"/>
    <property type="match status" value="1"/>
</dbReference>
<accession>A0AAP0H3V7</accession>
<name>A0AAP0H3V7_9ASTR</name>
<dbReference type="Pfam" id="PF00450">
    <property type="entry name" value="Peptidase_S10"/>
    <property type="match status" value="2"/>
</dbReference>
<dbReference type="FunFam" id="3.40.50.12670:FF:000002">
    <property type="entry name" value="Carboxypeptidase"/>
    <property type="match status" value="1"/>
</dbReference>
<keyword evidence="4 8" id="KW-0121">Carboxypeptidase</keyword>
<evidence type="ECO:0000256" key="2">
    <source>
        <dbReference type="ARBA" id="ARBA00009431"/>
    </source>
</evidence>
<dbReference type="PROSITE" id="PS00560">
    <property type="entry name" value="CARBOXYPEPT_SER_HIS"/>
    <property type="match status" value="1"/>
</dbReference>
<dbReference type="InterPro" id="IPR018202">
    <property type="entry name" value="Ser_caboxypep_ser_AS"/>
</dbReference>
<keyword evidence="5 8" id="KW-0645">Protease</keyword>
<evidence type="ECO:0000256" key="6">
    <source>
        <dbReference type="ARBA" id="ARBA00022801"/>
    </source>
</evidence>
<dbReference type="GO" id="GO:0004185">
    <property type="term" value="F:serine-type carboxypeptidase activity"/>
    <property type="evidence" value="ECO:0007669"/>
    <property type="project" value="UniProtKB-UniRule"/>
</dbReference>
<organism evidence="9 10">
    <name type="scientific">Deinandra increscens subsp. villosa</name>
    <dbReference type="NCBI Taxonomy" id="3103831"/>
    <lineage>
        <taxon>Eukaryota</taxon>
        <taxon>Viridiplantae</taxon>
        <taxon>Streptophyta</taxon>
        <taxon>Embryophyta</taxon>
        <taxon>Tracheophyta</taxon>
        <taxon>Spermatophyta</taxon>
        <taxon>Magnoliopsida</taxon>
        <taxon>eudicotyledons</taxon>
        <taxon>Gunneridae</taxon>
        <taxon>Pentapetalae</taxon>
        <taxon>asterids</taxon>
        <taxon>campanulids</taxon>
        <taxon>Asterales</taxon>
        <taxon>Asteraceae</taxon>
        <taxon>Asteroideae</taxon>
        <taxon>Heliantheae alliance</taxon>
        <taxon>Madieae</taxon>
        <taxon>Madiinae</taxon>
        <taxon>Deinandra</taxon>
    </lineage>
</organism>
<dbReference type="EMBL" id="JBCNJP010000008">
    <property type="protein sequence ID" value="KAK9073963.1"/>
    <property type="molecule type" value="Genomic_DNA"/>
</dbReference>
<comment type="caution">
    <text evidence="9">The sequence shown here is derived from an EMBL/GenBank/DDBJ whole genome shotgun (WGS) entry which is preliminary data.</text>
</comment>
<keyword evidence="3" id="KW-0964">Secreted</keyword>
<keyword evidence="10" id="KW-1185">Reference proteome</keyword>
<dbReference type="InterPro" id="IPR001563">
    <property type="entry name" value="Peptidase_S10"/>
</dbReference>
<protein>
    <recommendedName>
        <fullName evidence="8">Carboxypeptidase</fullName>
        <ecNumber evidence="8">3.4.16.-</ecNumber>
    </recommendedName>
</protein>
<dbReference type="GO" id="GO:0005576">
    <property type="term" value="C:extracellular region"/>
    <property type="evidence" value="ECO:0007669"/>
    <property type="project" value="UniProtKB-SubCell"/>
</dbReference>
<evidence type="ECO:0000256" key="1">
    <source>
        <dbReference type="ARBA" id="ARBA00004613"/>
    </source>
</evidence>
<reference evidence="9 10" key="1">
    <citation type="submission" date="2024-04" db="EMBL/GenBank/DDBJ databases">
        <title>The reference genome of an endangered Asteraceae, Deinandra increscens subsp. villosa, native to the Central Coast of California.</title>
        <authorList>
            <person name="Guilliams M."/>
            <person name="Hasenstab-Lehman K."/>
            <person name="Meyer R."/>
            <person name="Mcevoy S."/>
        </authorList>
    </citation>
    <scope>NUCLEOTIDE SEQUENCE [LARGE SCALE GENOMIC DNA]</scope>
    <source>
        <tissue evidence="9">Leaf</tissue>
    </source>
</reference>
<dbReference type="SUPFAM" id="SSF53474">
    <property type="entry name" value="alpha/beta-Hydrolases"/>
    <property type="match status" value="2"/>
</dbReference>
<dbReference type="Gene3D" id="3.40.50.1820">
    <property type="entry name" value="alpha/beta hydrolase"/>
    <property type="match status" value="2"/>
</dbReference>
<evidence type="ECO:0000313" key="9">
    <source>
        <dbReference type="EMBL" id="KAK9073963.1"/>
    </source>
</evidence>
<evidence type="ECO:0000256" key="8">
    <source>
        <dbReference type="RuleBase" id="RU361156"/>
    </source>
</evidence>
<keyword evidence="6 8" id="KW-0378">Hydrolase</keyword>
<dbReference type="PRINTS" id="PR00724">
    <property type="entry name" value="CRBOXYPTASEC"/>
</dbReference>
<dbReference type="AlphaFoldDB" id="A0AAP0H3V7"/>
<proteinExistence type="inferred from homology"/>
<evidence type="ECO:0000256" key="7">
    <source>
        <dbReference type="ARBA" id="ARBA00023180"/>
    </source>
</evidence>
<evidence type="ECO:0000313" key="10">
    <source>
        <dbReference type="Proteomes" id="UP001408789"/>
    </source>
</evidence>
<dbReference type="GO" id="GO:0006508">
    <property type="term" value="P:proteolysis"/>
    <property type="evidence" value="ECO:0007669"/>
    <property type="project" value="UniProtKB-KW"/>
</dbReference>
<evidence type="ECO:0000256" key="3">
    <source>
        <dbReference type="ARBA" id="ARBA00022525"/>
    </source>
</evidence>
<gene>
    <name evidence="9" type="ORF">SSX86_006557</name>
</gene>
<dbReference type="PANTHER" id="PTHR11802">
    <property type="entry name" value="SERINE PROTEASE FAMILY S10 SERINE CARBOXYPEPTIDASE"/>
    <property type="match status" value="1"/>
</dbReference>
<dbReference type="InterPro" id="IPR033124">
    <property type="entry name" value="Ser_caboxypep_his_AS"/>
</dbReference>
<dbReference type="EC" id="3.4.16.-" evidence="8"/>
<dbReference type="FunFam" id="3.40.50.1820:FF:000409">
    <property type="entry name" value="Carboxypeptidase"/>
    <property type="match status" value="1"/>
</dbReference>
<evidence type="ECO:0000256" key="5">
    <source>
        <dbReference type="ARBA" id="ARBA00022670"/>
    </source>
</evidence>
<comment type="subcellular location">
    <subcellularLocation>
        <location evidence="1">Secreted</location>
    </subcellularLocation>
</comment>
<dbReference type="InterPro" id="IPR029058">
    <property type="entry name" value="AB_hydrolase_fold"/>
</dbReference>
<sequence length="520" mass="58583">MLFLESPAGVGFSYSNTTSDYDHSGDKNTAADAYVFLVNWLERFPQYKTRDFYITGESYAGHYVPQLAYTIVLNNKKTNQTTVNIKGIAIGNAWIDDETSYKGLYDHWWTHAINSDATHDAIVKYCDFASNSSSPMCDKVTDEAWDEMGDIDIYNIYAPICLTPDQRNTSAIPGSINNFDPCWQYILEFYLNDSMVQKALHVKPTSWGLCSDVITSWNDSAVTILPIIKYLIENGQRLWVFSGDTDARVPITSSRYSINTLNLPIETAWRPWYLNKETTVNIKGIAIGNAWIDDATSLKGIFDQLWTHALMSDETHDAIVKYCDFGSNSSSTMCDKATDKAGDEIGDIDIYNIYAPICLTPDQRNTSTIPGSINYFDPCWQYILRFYLNDSMVQNALHVKPTSWNVCSDVITWNDSPATILPIIKYLIENGQRLWVFSGDIDGRVPITSSRYSINTLNLPIETAWRPWYLNKEVGGYLEAYKGLLLITVRGAGHTVPSYQPQRALTLFSSFIGGILPPSA</sequence>
<evidence type="ECO:0000256" key="4">
    <source>
        <dbReference type="ARBA" id="ARBA00022645"/>
    </source>
</evidence>
<dbReference type="Proteomes" id="UP001408789">
    <property type="component" value="Unassembled WGS sequence"/>
</dbReference>
<keyword evidence="7" id="KW-0325">Glycoprotein</keyword>
<dbReference type="GO" id="GO:0005773">
    <property type="term" value="C:vacuole"/>
    <property type="evidence" value="ECO:0007669"/>
    <property type="project" value="TreeGrafter"/>
</dbReference>
<comment type="similarity">
    <text evidence="2 8">Belongs to the peptidase S10 family.</text>
</comment>